<evidence type="ECO:0000256" key="3">
    <source>
        <dbReference type="SAM" id="Phobius"/>
    </source>
</evidence>
<evidence type="ECO:0000256" key="4">
    <source>
        <dbReference type="SAM" id="SignalP"/>
    </source>
</evidence>
<evidence type="ECO:0000256" key="1">
    <source>
        <dbReference type="PROSITE-ProRule" id="PRU00206"/>
    </source>
</evidence>
<dbReference type="GO" id="GO:0042127">
    <property type="term" value="P:regulation of cell population proliferation"/>
    <property type="evidence" value="ECO:0007669"/>
    <property type="project" value="TreeGrafter"/>
</dbReference>
<feature type="disulfide bond" evidence="1">
    <location>
        <begin position="63"/>
        <end position="76"/>
    </location>
</feature>
<dbReference type="OrthoDB" id="9932129at2759"/>
<dbReference type="PANTHER" id="PTHR47139:SF3">
    <property type="entry name" value="SI:CH73-361P23.3"/>
    <property type="match status" value="1"/>
</dbReference>
<dbReference type="PROSITE" id="PS50050">
    <property type="entry name" value="TNFR_NGFR_2"/>
    <property type="match status" value="1"/>
</dbReference>
<dbReference type="SMART" id="SM00208">
    <property type="entry name" value="TNFR"/>
    <property type="match status" value="2"/>
</dbReference>
<sequence>MLWQSFYIIWSFSCLLWLDQIHVSSGILCKPGEKATRSKTNCEPCPDGQYNHKHSESKECQNCDPCELNSSEISPCTLTNNTKCRCFAGFTRLDETQKICICPVGSGIKHLENGLRICEKCPPNTFTDAVNSECRPLPQCIQSSETIPGTVTSDINCRNAAESVVPPSSSLPLSSTSTSTSTMTVTTSRNSISTPTTSFPVSQDSRKHALWLASLAAFLLLILILKLSQCPKKKTDIVRQGSACGKPVEESGEKFLPPV</sequence>
<protein>
    <submittedName>
        <fullName evidence="7">Tumor necrosis factor receptor superfamily member 3</fullName>
    </submittedName>
</protein>
<reference evidence="6" key="1">
    <citation type="journal article" date="2016" name="Nat. Commun.">
        <title>The channel catfish genome sequence provides insights into the evolution of scale formation in teleosts.</title>
        <authorList>
            <person name="Liu Z."/>
            <person name="Liu S."/>
            <person name="Yao J."/>
            <person name="Bao L."/>
            <person name="Zhang J."/>
            <person name="Li Y."/>
            <person name="Jiang C."/>
            <person name="Sun L."/>
            <person name="Wang R."/>
            <person name="Zhang Y."/>
            <person name="Zhou T."/>
            <person name="Zeng Q."/>
            <person name="Fu Q."/>
            <person name="Gao S."/>
            <person name="Li N."/>
            <person name="Koren S."/>
            <person name="Jiang Y."/>
            <person name="Zimin A."/>
            <person name="Xu P."/>
            <person name="Phillippy A.M."/>
            <person name="Geng X."/>
            <person name="Song L."/>
            <person name="Sun F."/>
            <person name="Li C."/>
            <person name="Wang X."/>
            <person name="Chen A."/>
            <person name="Jin Y."/>
            <person name="Yuan Z."/>
            <person name="Yang Y."/>
            <person name="Tan S."/>
            <person name="Peatman E."/>
            <person name="Lu J."/>
            <person name="Qin Z."/>
            <person name="Dunham R."/>
            <person name="Li Z."/>
            <person name="Sonstegard T."/>
            <person name="Feng J."/>
            <person name="Danzmann R.G."/>
            <person name="Schroeder S."/>
            <person name="Scheffler B."/>
            <person name="Duke M.V."/>
            <person name="Ballard L."/>
            <person name="Kucuktas H."/>
            <person name="Kaltenboeck L."/>
            <person name="Liu H."/>
            <person name="Armbruster J."/>
            <person name="Xie Y."/>
            <person name="Kirby M.L."/>
            <person name="Tian Y."/>
            <person name="Flanagan M.E."/>
            <person name="Mu W."/>
            <person name="Waldbieser G.C."/>
        </authorList>
    </citation>
    <scope>NUCLEOTIDE SEQUENCE [LARGE SCALE GENOMIC DNA]</scope>
    <source>
        <strain evidence="6">SDA103</strain>
    </source>
</reference>
<dbReference type="Gene3D" id="2.10.50.10">
    <property type="entry name" value="Tumor Necrosis Factor Receptor, subunit A, domain 2"/>
    <property type="match status" value="2"/>
</dbReference>
<keyword evidence="3" id="KW-0472">Membrane</keyword>
<keyword evidence="7" id="KW-0675">Receptor</keyword>
<dbReference type="Proteomes" id="UP000221080">
    <property type="component" value="Chromosome 11"/>
</dbReference>
<keyword evidence="3" id="KW-0812">Transmembrane</keyword>
<evidence type="ECO:0000256" key="2">
    <source>
        <dbReference type="SAM" id="MobiDB-lite"/>
    </source>
</evidence>
<keyword evidence="4" id="KW-0732">Signal</keyword>
<feature type="transmembrane region" description="Helical" evidence="3">
    <location>
        <begin position="208"/>
        <end position="225"/>
    </location>
</feature>
<keyword evidence="3" id="KW-1133">Transmembrane helix</keyword>
<proteinExistence type="predicted"/>
<organism evidence="6 7">
    <name type="scientific">Ictalurus punctatus</name>
    <name type="common">Channel catfish</name>
    <name type="synonym">Silurus punctatus</name>
    <dbReference type="NCBI Taxonomy" id="7998"/>
    <lineage>
        <taxon>Eukaryota</taxon>
        <taxon>Metazoa</taxon>
        <taxon>Chordata</taxon>
        <taxon>Craniata</taxon>
        <taxon>Vertebrata</taxon>
        <taxon>Euteleostomi</taxon>
        <taxon>Actinopterygii</taxon>
        <taxon>Neopterygii</taxon>
        <taxon>Teleostei</taxon>
        <taxon>Ostariophysi</taxon>
        <taxon>Siluriformes</taxon>
        <taxon>Ictaluridae</taxon>
        <taxon>Ictalurus</taxon>
    </lineage>
</organism>
<accession>A0A979F3H1</accession>
<feature type="chain" id="PRO_5037548069" evidence="4">
    <location>
        <begin position="27"/>
        <end position="259"/>
    </location>
</feature>
<reference evidence="7" key="2">
    <citation type="submission" date="2025-08" db="UniProtKB">
        <authorList>
            <consortium name="RefSeq"/>
        </authorList>
    </citation>
    <scope>IDENTIFICATION</scope>
    <source>
        <tissue evidence="7">Blood</tissue>
    </source>
</reference>
<feature type="compositionally biased region" description="Polar residues" evidence="2">
    <location>
        <begin position="189"/>
        <end position="199"/>
    </location>
</feature>
<feature type="disulfide bond" evidence="1">
    <location>
        <begin position="45"/>
        <end position="60"/>
    </location>
</feature>
<evidence type="ECO:0000313" key="6">
    <source>
        <dbReference type="Proteomes" id="UP000221080"/>
    </source>
</evidence>
<dbReference type="AlphaFoldDB" id="A0A979F3H1"/>
<keyword evidence="6" id="KW-1185">Reference proteome</keyword>
<dbReference type="KEGG" id="ipu:108271505"/>
<feature type="compositionally biased region" description="Low complexity" evidence="2">
    <location>
        <begin position="168"/>
        <end position="188"/>
    </location>
</feature>
<feature type="domain" description="TNFR-Cys" evidence="5">
    <location>
        <begin position="44"/>
        <end position="84"/>
    </location>
</feature>
<dbReference type="RefSeq" id="XP_047014635.1">
    <property type="nucleotide sequence ID" value="XM_047158679.2"/>
</dbReference>
<feature type="disulfide bond" evidence="1">
    <location>
        <begin position="66"/>
        <end position="84"/>
    </location>
</feature>
<keyword evidence="1" id="KW-1015">Disulfide bond</keyword>
<feature type="repeat" description="TNFR-Cys" evidence="1">
    <location>
        <begin position="44"/>
        <end position="84"/>
    </location>
</feature>
<dbReference type="SUPFAM" id="SSF57586">
    <property type="entry name" value="TNF receptor-like"/>
    <property type="match status" value="2"/>
</dbReference>
<feature type="region of interest" description="Disordered" evidence="2">
    <location>
        <begin position="168"/>
        <end position="199"/>
    </location>
</feature>
<dbReference type="InterPro" id="IPR001368">
    <property type="entry name" value="TNFR/NGFR_Cys_rich_reg"/>
</dbReference>
<dbReference type="GeneID" id="108271505"/>
<gene>
    <name evidence="7" type="primary">si:ch73-361p23.3</name>
</gene>
<dbReference type="PANTHER" id="PTHR47139">
    <property type="entry name" value="TUMOR NECROSIS FACTOR RECEPTOR SUPERFAMILY MEMBER 9"/>
    <property type="match status" value="1"/>
</dbReference>
<feature type="signal peptide" evidence="4">
    <location>
        <begin position="1"/>
        <end position="26"/>
    </location>
</feature>
<dbReference type="GO" id="GO:0038023">
    <property type="term" value="F:signaling receptor activity"/>
    <property type="evidence" value="ECO:0007669"/>
    <property type="project" value="TreeGrafter"/>
</dbReference>
<dbReference type="Pfam" id="PF00020">
    <property type="entry name" value="TNFR_c6"/>
    <property type="match status" value="1"/>
</dbReference>
<name>A0A979F3H1_ICTPU</name>
<dbReference type="SMART" id="SM01411">
    <property type="entry name" value="Ephrin_rec_like"/>
    <property type="match status" value="2"/>
</dbReference>
<evidence type="ECO:0000259" key="5">
    <source>
        <dbReference type="PROSITE" id="PS50050"/>
    </source>
</evidence>
<evidence type="ECO:0000313" key="7">
    <source>
        <dbReference type="RefSeq" id="XP_047014635.1"/>
    </source>
</evidence>
<dbReference type="OMA" id="CKKWREC"/>